<evidence type="ECO:0000313" key="3">
    <source>
        <dbReference type="Proteomes" id="UP000265341"/>
    </source>
</evidence>
<sequence>MVDYDLSDNALVGLVTLALEGAQGLRLAQSGARSVGEMISGRRGKPVRVEREGDSLSVDLNVCVDYGQPIPELARNAQRTVAEALSASTGLKVRAVNLTVVAVEYREGGSAA</sequence>
<protein>
    <submittedName>
        <fullName evidence="2">Asp23 family, cell envelope-related function</fullName>
    </submittedName>
</protein>
<dbReference type="Proteomes" id="UP000265341">
    <property type="component" value="Unassembled WGS sequence"/>
</dbReference>
<proteinExistence type="inferred from homology"/>
<dbReference type="Pfam" id="PF03780">
    <property type="entry name" value="Asp23"/>
    <property type="match status" value="1"/>
</dbReference>
<dbReference type="AlphaFoldDB" id="A0A399EI69"/>
<name>A0A399EI69_9DEIN</name>
<reference evidence="2 3" key="1">
    <citation type="submission" date="2018-08" db="EMBL/GenBank/DDBJ databases">
        <title>Meiothermus roseus NBRC 110900 genome sequencing project.</title>
        <authorList>
            <person name="Da Costa M.S."/>
            <person name="Albuquerque L."/>
            <person name="Raposo P."/>
            <person name="Froufe H.J.C."/>
            <person name="Barroso C.S."/>
            <person name="Egas C."/>
        </authorList>
    </citation>
    <scope>NUCLEOTIDE SEQUENCE [LARGE SCALE GENOMIC DNA]</scope>
    <source>
        <strain evidence="2 3">NBRC 110900</strain>
    </source>
</reference>
<keyword evidence="3" id="KW-1185">Reference proteome</keyword>
<dbReference type="PANTHER" id="PTHR34297:SF1">
    <property type="entry name" value="ASP23_GLS24 FAMILY ENVELOPE STRESS RESPONSE PROTEIN"/>
    <property type="match status" value="1"/>
</dbReference>
<organism evidence="2 3">
    <name type="scientific">Calidithermus roseus</name>
    <dbReference type="NCBI Taxonomy" id="1644118"/>
    <lineage>
        <taxon>Bacteria</taxon>
        <taxon>Thermotogati</taxon>
        <taxon>Deinococcota</taxon>
        <taxon>Deinococci</taxon>
        <taxon>Thermales</taxon>
        <taxon>Thermaceae</taxon>
        <taxon>Calidithermus</taxon>
    </lineage>
</organism>
<dbReference type="InterPro" id="IPR005531">
    <property type="entry name" value="Asp23"/>
</dbReference>
<dbReference type="OrthoDB" id="32594at2"/>
<evidence type="ECO:0000313" key="2">
    <source>
        <dbReference type="EMBL" id="RIH84394.1"/>
    </source>
</evidence>
<dbReference type="RefSeq" id="WP_119279057.1">
    <property type="nucleotide sequence ID" value="NZ_QWLA01000058.1"/>
</dbReference>
<dbReference type="PANTHER" id="PTHR34297">
    <property type="entry name" value="HYPOTHETICAL CYTOSOLIC PROTEIN-RELATED"/>
    <property type="match status" value="1"/>
</dbReference>
<gene>
    <name evidence="2" type="ORF">Mrose_02660</name>
</gene>
<comment type="caution">
    <text evidence="2">The sequence shown here is derived from an EMBL/GenBank/DDBJ whole genome shotgun (WGS) entry which is preliminary data.</text>
</comment>
<comment type="similarity">
    <text evidence="1">Belongs to the asp23 family.</text>
</comment>
<dbReference type="EMBL" id="QWLA01000058">
    <property type="protein sequence ID" value="RIH84394.1"/>
    <property type="molecule type" value="Genomic_DNA"/>
</dbReference>
<evidence type="ECO:0000256" key="1">
    <source>
        <dbReference type="ARBA" id="ARBA00005721"/>
    </source>
</evidence>
<accession>A0A399EI69</accession>